<evidence type="ECO:0000259" key="3">
    <source>
        <dbReference type="Pfam" id="PF14311"/>
    </source>
</evidence>
<proteinExistence type="predicted"/>
<evidence type="ECO:0000259" key="2">
    <source>
        <dbReference type="Pfam" id="PF04480"/>
    </source>
</evidence>
<feature type="domain" description="Treble clef zinc finger" evidence="3">
    <location>
        <begin position="179"/>
        <end position="232"/>
    </location>
</feature>
<dbReference type="InterPro" id="IPR007569">
    <property type="entry name" value="DUF559"/>
</dbReference>
<dbReference type="Proteomes" id="UP001524318">
    <property type="component" value="Unassembled WGS sequence"/>
</dbReference>
<feature type="domain" description="Treble clef zinc finger" evidence="3">
    <location>
        <begin position="103"/>
        <end position="162"/>
    </location>
</feature>
<gene>
    <name evidence="4" type="ORF">NFC73_18580</name>
</gene>
<keyword evidence="5" id="KW-1185">Reference proteome</keyword>
<sequence>MINGKGGRSDNQARNRQQPVKDEGLDSLAHKFPEVAAEWDPIKNLFPPTHVRPRSNRSIWWLCNKGHSWLTTPDVRTKGHGCAVCAGMKAAPDSNFALARPELLPTWHYQRNQTELRLAPTEVLPQSNQEVWWTCPLDTSHDYQASPAARFRGRGCPYCAGKRVNSSNSVAGMSPFLDSEWDPDNAKSAEQVARGSDYSAGWICRKDSTHKWTAAVSSRPDNGAGCPFCDGKRPTDHNRLDLNRPALAEQWHPSKNGNLVPANITIGSNKSAWWICPQEPDHVWKAQVRARALDGDGCKWCAPVVRSKVDVALACEFAVVFPHDVDPIHQERLELGHNRPHAVDVFIKSLGVVIEFDGSYSHNGKGHEGRDQSKTTRLRRAGFRVIRIREEPLALLDPIHNVSIEQLRKPDVKFMTDMVLLRMTDLGWLRTDVAHSYLAASGPQGAERAKAIYDSLPESERFVPLSVKAKRKQNGLESGKPRMLF</sequence>
<protein>
    <submittedName>
        <fullName evidence="4">Zinc-ribbon domain-containing protein</fullName>
    </submittedName>
</protein>
<accession>A0ABT1LTG0</accession>
<dbReference type="PANTHER" id="PTHR37317">
    <property type="entry name" value="BLR8090 PROTEIN"/>
    <property type="match status" value="1"/>
</dbReference>
<dbReference type="PANTHER" id="PTHR37317:SF1">
    <property type="entry name" value="ZINC-RIBBON DOMAIN-CONTAINING PROTEIN-RELATED"/>
    <property type="match status" value="1"/>
</dbReference>
<evidence type="ECO:0000256" key="1">
    <source>
        <dbReference type="SAM" id="MobiDB-lite"/>
    </source>
</evidence>
<dbReference type="Pfam" id="PF14311">
    <property type="entry name" value="DUF4379"/>
    <property type="match status" value="4"/>
</dbReference>
<feature type="region of interest" description="Disordered" evidence="1">
    <location>
        <begin position="1"/>
        <end position="22"/>
    </location>
</feature>
<comment type="caution">
    <text evidence="4">The sequence shown here is derived from an EMBL/GenBank/DDBJ whole genome shotgun (WGS) entry which is preliminary data.</text>
</comment>
<dbReference type="InterPro" id="IPR025487">
    <property type="entry name" value="DUF4379"/>
</dbReference>
<evidence type="ECO:0000313" key="4">
    <source>
        <dbReference type="EMBL" id="MCP9001717.1"/>
    </source>
</evidence>
<evidence type="ECO:0000313" key="5">
    <source>
        <dbReference type="Proteomes" id="UP001524318"/>
    </source>
</evidence>
<feature type="domain" description="Treble clef zinc finger" evidence="3">
    <location>
        <begin position="247"/>
        <end position="302"/>
    </location>
</feature>
<dbReference type="RefSeq" id="WP_254752639.1">
    <property type="nucleotide sequence ID" value="NZ_JANCLV010000018.1"/>
</dbReference>
<feature type="compositionally biased region" description="Basic and acidic residues" evidence="1">
    <location>
        <begin position="7"/>
        <end position="22"/>
    </location>
</feature>
<organism evidence="4 5">
    <name type="scientific">Pseudarthrobacter humi</name>
    <dbReference type="NCBI Taxonomy" id="2952523"/>
    <lineage>
        <taxon>Bacteria</taxon>
        <taxon>Bacillati</taxon>
        <taxon>Actinomycetota</taxon>
        <taxon>Actinomycetes</taxon>
        <taxon>Micrococcales</taxon>
        <taxon>Micrococcaceae</taxon>
        <taxon>Pseudarthrobacter</taxon>
    </lineage>
</organism>
<feature type="domain" description="Treble clef zinc finger" evidence="3">
    <location>
        <begin position="36"/>
        <end position="87"/>
    </location>
</feature>
<name>A0ABT1LTG0_9MICC</name>
<dbReference type="Pfam" id="PF04480">
    <property type="entry name" value="DUF559"/>
    <property type="match status" value="1"/>
</dbReference>
<dbReference type="Gene3D" id="3.40.960.10">
    <property type="entry name" value="VSR Endonuclease"/>
    <property type="match status" value="1"/>
</dbReference>
<reference evidence="4 5" key="1">
    <citation type="submission" date="2022-06" db="EMBL/GenBank/DDBJ databases">
        <title>Pseudarthrobacter sp. strain RMG13 Genome sequencing and assembly.</title>
        <authorList>
            <person name="Kim I."/>
        </authorList>
    </citation>
    <scope>NUCLEOTIDE SEQUENCE [LARGE SCALE GENOMIC DNA]</scope>
    <source>
        <strain evidence="4 5">RMG13</strain>
    </source>
</reference>
<feature type="domain" description="DUF559" evidence="2">
    <location>
        <begin position="342"/>
        <end position="392"/>
    </location>
</feature>
<dbReference type="EMBL" id="JANCLV010000018">
    <property type="protein sequence ID" value="MCP9001717.1"/>
    <property type="molecule type" value="Genomic_DNA"/>
</dbReference>